<organism evidence="1 2">
    <name type="scientific">Muriicola jejuensis</name>
    <dbReference type="NCBI Taxonomy" id="504488"/>
    <lineage>
        <taxon>Bacteria</taxon>
        <taxon>Pseudomonadati</taxon>
        <taxon>Bacteroidota</taxon>
        <taxon>Flavobacteriia</taxon>
        <taxon>Flavobacteriales</taxon>
        <taxon>Flavobacteriaceae</taxon>
        <taxon>Muriicola</taxon>
    </lineage>
</organism>
<evidence type="ECO:0000313" key="2">
    <source>
        <dbReference type="Proteomes" id="UP000468443"/>
    </source>
</evidence>
<comment type="caution">
    <text evidence="1">The sequence shown here is derived from an EMBL/GenBank/DDBJ whole genome shotgun (WGS) entry which is preliminary data.</text>
</comment>
<proteinExistence type="predicted"/>
<reference evidence="1 2" key="1">
    <citation type="submission" date="2020-01" db="EMBL/GenBank/DDBJ databases">
        <title>Muriicola jejuensis KCTC 22299.</title>
        <authorList>
            <person name="Wang G."/>
        </authorList>
    </citation>
    <scope>NUCLEOTIDE SEQUENCE [LARGE SCALE GENOMIC DNA]</scope>
    <source>
        <strain evidence="1 2">KCTC 22299</strain>
    </source>
</reference>
<dbReference type="AlphaFoldDB" id="A0A6P0UDC9"/>
<protein>
    <submittedName>
        <fullName evidence="1">Uncharacterized protein</fullName>
    </submittedName>
</protein>
<name>A0A6P0UDC9_9FLAO</name>
<accession>A0A6P0UDC9</accession>
<dbReference type="Proteomes" id="UP000468443">
    <property type="component" value="Unassembled WGS sequence"/>
</dbReference>
<sequence length="94" mass="10975">MKEFADSLESTLPPDTWPTELKALWWDANGNWSRAHESVDSLSSPKAARVHAYLHRKEGDLWNADYWYSRAGANRPSHSLEEEFRWNLKELLGF</sequence>
<keyword evidence="2" id="KW-1185">Reference proteome</keyword>
<gene>
    <name evidence="1" type="ORF">GWK09_11050</name>
</gene>
<evidence type="ECO:0000313" key="1">
    <source>
        <dbReference type="EMBL" id="NER11057.1"/>
    </source>
</evidence>
<dbReference type="EMBL" id="JAABOP010000003">
    <property type="protein sequence ID" value="NER11057.1"/>
    <property type="molecule type" value="Genomic_DNA"/>
</dbReference>